<comment type="caution">
    <text evidence="2">The sequence shown here is derived from an EMBL/GenBank/DDBJ whole genome shotgun (WGS) entry which is preliminary data.</text>
</comment>
<evidence type="ECO:0000313" key="3">
    <source>
        <dbReference type="Proteomes" id="UP001291309"/>
    </source>
</evidence>
<dbReference type="Gene3D" id="3.40.720.10">
    <property type="entry name" value="Alkaline Phosphatase, subunit A"/>
    <property type="match status" value="2"/>
</dbReference>
<dbReference type="Proteomes" id="UP001291309">
    <property type="component" value="Unassembled WGS sequence"/>
</dbReference>
<feature type="domain" description="Sulfatase N-terminal" evidence="1">
    <location>
        <begin position="12"/>
        <end position="421"/>
    </location>
</feature>
<dbReference type="InterPro" id="IPR000917">
    <property type="entry name" value="Sulfatase_N"/>
</dbReference>
<evidence type="ECO:0000313" key="2">
    <source>
        <dbReference type="EMBL" id="MDY7225337.1"/>
    </source>
</evidence>
<dbReference type="PANTHER" id="PTHR46615">
    <property type="entry name" value="ARYLSULFATASE K"/>
    <property type="match status" value="1"/>
</dbReference>
<dbReference type="SUPFAM" id="SSF53649">
    <property type="entry name" value="Alkaline phosphatase-like"/>
    <property type="match status" value="1"/>
</dbReference>
<organism evidence="2 3">
    <name type="scientific">Hyalangium rubrum</name>
    <dbReference type="NCBI Taxonomy" id="3103134"/>
    <lineage>
        <taxon>Bacteria</taxon>
        <taxon>Pseudomonadati</taxon>
        <taxon>Myxococcota</taxon>
        <taxon>Myxococcia</taxon>
        <taxon>Myxococcales</taxon>
        <taxon>Cystobacterineae</taxon>
        <taxon>Archangiaceae</taxon>
        <taxon>Hyalangium</taxon>
    </lineage>
</organism>
<evidence type="ECO:0000259" key="1">
    <source>
        <dbReference type="Pfam" id="PF00884"/>
    </source>
</evidence>
<gene>
    <name evidence="2" type="ORF">SYV04_03050</name>
</gene>
<protein>
    <submittedName>
        <fullName evidence="2">Sulfatase-like hydrolase/transferase</fullName>
    </submittedName>
</protein>
<dbReference type="RefSeq" id="WP_321544048.1">
    <property type="nucleotide sequence ID" value="NZ_JAXIVS010000001.1"/>
</dbReference>
<keyword evidence="3" id="KW-1185">Reference proteome</keyword>
<sequence length="563" mass="60178">MNGFWGPFKQQPNVLILLTDQQRTAQYLPKDWVKTNLPNLWALMRGGVQFPNAMTSTTACSPSRATLWTGTFPMINGVDSVGATLNMKAHPNLTTLGLALASYAPKGITYDIAFKGKWHLNQSFESGQTLAQQQEDADRAKQLSDNNAMQSTYGFPGWTSQDFGTAMAMDLGGWKSGPVTIPEATINTMGAGYGGNDARVATGTSYVTKTESNPNGTVDSAKDWLAARAGKSDPSNPFCLIVSLLNPHDIFASPAGYTSAGYLPIASGPNKGKLPWQVAPFTDITTLPDSYDLSADQLANKPSMQGNYRWTAAQGASEEAERRAAALDYLRFYAYLETLSDALLGEMISALTGDMAANTLIIRLADHGEMGMSQGGMIEKEHQAYNETLLVPMVFSNPGLPQAAVCTGLAGLIDVLPTLVEICQLSVPEGILLQGTSLAPAIMAGASGSTYHQLQFATNDSGVEIRALVDDNKYNAKYVASYNGSSWQCELYDFSYDPSQNAPWPSEIINQIPVNGLQDGGYASSQATQATWSAMHAALTSAMQATNTTPPGWPATPPSVIPS</sequence>
<reference evidence="2 3" key="1">
    <citation type="submission" date="2023-12" db="EMBL/GenBank/DDBJ databases">
        <title>the genome sequence of Hyalangium sp. s54d21.</title>
        <authorList>
            <person name="Zhang X."/>
        </authorList>
    </citation>
    <scope>NUCLEOTIDE SEQUENCE [LARGE SCALE GENOMIC DNA]</scope>
    <source>
        <strain evidence="3">s54d21</strain>
    </source>
</reference>
<dbReference type="InterPro" id="IPR051849">
    <property type="entry name" value="GAG-degrading_sulfatase"/>
</dbReference>
<dbReference type="InterPro" id="IPR017850">
    <property type="entry name" value="Alkaline_phosphatase_core_sf"/>
</dbReference>
<name>A0ABU5GWT8_9BACT</name>
<dbReference type="PANTHER" id="PTHR46615:SF1">
    <property type="entry name" value="ARYLSULFATASE K"/>
    <property type="match status" value="1"/>
</dbReference>
<dbReference type="EMBL" id="JAXIVS010000001">
    <property type="protein sequence ID" value="MDY7225337.1"/>
    <property type="molecule type" value="Genomic_DNA"/>
</dbReference>
<dbReference type="Pfam" id="PF00884">
    <property type="entry name" value="Sulfatase"/>
    <property type="match status" value="1"/>
</dbReference>
<accession>A0ABU5GWT8</accession>
<proteinExistence type="predicted"/>